<dbReference type="AlphaFoldDB" id="A0A8W8NNF1"/>
<dbReference type="InterPro" id="IPR046328">
    <property type="entry name" value="ETS_fam"/>
</dbReference>
<reference evidence="5" key="1">
    <citation type="submission" date="2022-08" db="UniProtKB">
        <authorList>
            <consortium name="EnsemblMetazoa"/>
        </authorList>
    </citation>
    <scope>IDENTIFICATION</scope>
    <source>
        <strain evidence="5">05x7-T-G4-1.051#20</strain>
    </source>
</reference>
<dbReference type="SMART" id="SM00413">
    <property type="entry name" value="ETS"/>
    <property type="match status" value="1"/>
</dbReference>
<evidence type="ECO:0000256" key="1">
    <source>
        <dbReference type="ARBA" id="ARBA00005562"/>
    </source>
</evidence>
<organism evidence="5 6">
    <name type="scientific">Magallana gigas</name>
    <name type="common">Pacific oyster</name>
    <name type="synonym">Crassostrea gigas</name>
    <dbReference type="NCBI Taxonomy" id="29159"/>
    <lineage>
        <taxon>Eukaryota</taxon>
        <taxon>Metazoa</taxon>
        <taxon>Spiralia</taxon>
        <taxon>Lophotrochozoa</taxon>
        <taxon>Mollusca</taxon>
        <taxon>Bivalvia</taxon>
        <taxon>Autobranchia</taxon>
        <taxon>Pteriomorphia</taxon>
        <taxon>Ostreida</taxon>
        <taxon>Ostreoidea</taxon>
        <taxon>Ostreidae</taxon>
        <taxon>Magallana</taxon>
    </lineage>
</organism>
<keyword evidence="6" id="KW-1185">Reference proteome</keyword>
<dbReference type="InterPro" id="IPR036390">
    <property type="entry name" value="WH_DNA-bd_sf"/>
</dbReference>
<dbReference type="OrthoDB" id="5961210at2759"/>
<dbReference type="OMA" id="FNEIMAC"/>
<protein>
    <recommendedName>
        <fullName evidence="4">ETS domain-containing protein</fullName>
    </recommendedName>
</protein>
<dbReference type="Proteomes" id="UP000005408">
    <property type="component" value="Unassembled WGS sequence"/>
</dbReference>
<name>A0A8W8NNF1_MAGGI</name>
<evidence type="ECO:0000256" key="3">
    <source>
        <dbReference type="RuleBase" id="RU004019"/>
    </source>
</evidence>
<evidence type="ECO:0000313" key="5">
    <source>
        <dbReference type="EnsemblMetazoa" id="G7002.14:cds"/>
    </source>
</evidence>
<sequence>MLLLLNICRHNRKFGKTRNFKLFNEIMACDDGYQEPPSIEFSSEMMNEIFRIIEPQTDALISEASEPGFEHIPPNEGQIGTFETNPQLPLALHDDASYEHNTESIHYQNHYSPYESQPCYVTEDHCLASTDINSPCSQYYTSGYHPPCTPALPTFQTSFQPYYEHTEIKSEDDSEFVDQSSFMCRKGKRGAKNVLLWKFILEELRNGTESIRWVNLLTGTFRFVDTTDISRKWGQKKRKTDMNFEKLSRGIRHYYKSGFMSREDGTRLVYRFHWSKVPRAWRPREVQYEFDRRCRKQY</sequence>
<dbReference type="PANTHER" id="PTHR11849">
    <property type="entry name" value="ETS"/>
    <property type="match status" value="1"/>
</dbReference>
<proteinExistence type="inferred from homology"/>
<dbReference type="PRINTS" id="PR00454">
    <property type="entry name" value="ETSDOMAIN"/>
</dbReference>
<dbReference type="SUPFAM" id="SSF46785">
    <property type="entry name" value="Winged helix' DNA-binding domain"/>
    <property type="match status" value="1"/>
</dbReference>
<dbReference type="PANTHER" id="PTHR11849:SF191">
    <property type="entry name" value="ECDYSONE-INDUCED PROTEIN 74EF ISOFORM B"/>
    <property type="match status" value="1"/>
</dbReference>
<dbReference type="EnsemblMetazoa" id="G7002.14">
    <property type="protein sequence ID" value="G7002.14:cds"/>
    <property type="gene ID" value="G7002"/>
</dbReference>
<evidence type="ECO:0000259" key="4">
    <source>
        <dbReference type="PROSITE" id="PS50061"/>
    </source>
</evidence>
<dbReference type="GO" id="GO:0000981">
    <property type="term" value="F:DNA-binding transcription factor activity, RNA polymerase II-specific"/>
    <property type="evidence" value="ECO:0007669"/>
    <property type="project" value="TreeGrafter"/>
</dbReference>
<dbReference type="KEGG" id="crg:105342291"/>
<feature type="domain" description="ETS" evidence="4">
    <location>
        <begin position="194"/>
        <end position="273"/>
    </location>
</feature>
<dbReference type="InterPro" id="IPR000418">
    <property type="entry name" value="Ets_dom"/>
</dbReference>
<dbReference type="GO" id="GO:0005634">
    <property type="term" value="C:nucleus"/>
    <property type="evidence" value="ECO:0007669"/>
    <property type="project" value="UniProtKB-SubCell"/>
</dbReference>
<dbReference type="GeneID" id="105342291"/>
<comment type="subcellular location">
    <subcellularLocation>
        <location evidence="3">Nucleus</location>
    </subcellularLocation>
</comment>
<keyword evidence="2 3" id="KW-0238">DNA-binding</keyword>
<evidence type="ECO:0000256" key="2">
    <source>
        <dbReference type="ARBA" id="ARBA00023125"/>
    </source>
</evidence>
<dbReference type="Pfam" id="PF00178">
    <property type="entry name" value="Ets"/>
    <property type="match status" value="1"/>
</dbReference>
<dbReference type="PROSITE" id="PS50061">
    <property type="entry name" value="ETS_DOMAIN_3"/>
    <property type="match status" value="1"/>
</dbReference>
<dbReference type="InterPro" id="IPR036388">
    <property type="entry name" value="WH-like_DNA-bd_sf"/>
</dbReference>
<dbReference type="Gene3D" id="1.10.10.10">
    <property type="entry name" value="Winged helix-like DNA-binding domain superfamily/Winged helix DNA-binding domain"/>
    <property type="match status" value="1"/>
</dbReference>
<keyword evidence="3" id="KW-0539">Nucleus</keyword>
<accession>A0A8W8NNF1</accession>
<dbReference type="GO" id="GO:0043565">
    <property type="term" value="F:sequence-specific DNA binding"/>
    <property type="evidence" value="ECO:0007669"/>
    <property type="project" value="InterPro"/>
</dbReference>
<dbReference type="GO" id="GO:0030154">
    <property type="term" value="P:cell differentiation"/>
    <property type="evidence" value="ECO:0007669"/>
    <property type="project" value="TreeGrafter"/>
</dbReference>
<dbReference type="RefSeq" id="XP_034317332.1">
    <property type="nucleotide sequence ID" value="XM_034461441.2"/>
</dbReference>
<comment type="similarity">
    <text evidence="1 3">Belongs to the ETS family.</text>
</comment>
<evidence type="ECO:0000313" key="6">
    <source>
        <dbReference type="Proteomes" id="UP000005408"/>
    </source>
</evidence>